<organism evidence="8 9">
    <name type="scientific">Owenia fusiformis</name>
    <name type="common">Polychaete worm</name>
    <dbReference type="NCBI Taxonomy" id="6347"/>
    <lineage>
        <taxon>Eukaryota</taxon>
        <taxon>Metazoa</taxon>
        <taxon>Spiralia</taxon>
        <taxon>Lophotrochozoa</taxon>
        <taxon>Annelida</taxon>
        <taxon>Polychaeta</taxon>
        <taxon>Sedentaria</taxon>
        <taxon>Canalipalpata</taxon>
        <taxon>Sabellida</taxon>
        <taxon>Oweniida</taxon>
        <taxon>Oweniidae</taxon>
        <taxon>Owenia</taxon>
    </lineage>
</organism>
<keyword evidence="9" id="KW-1185">Reference proteome</keyword>
<keyword evidence="5 7" id="KW-0472">Membrane</keyword>
<evidence type="ECO:0000256" key="2">
    <source>
        <dbReference type="ARBA" id="ARBA00022679"/>
    </source>
</evidence>
<dbReference type="PANTHER" id="PTHR12246">
    <property type="entry name" value="PALMITOYLTRANSFERASE ZDHHC16"/>
    <property type="match status" value="1"/>
</dbReference>
<evidence type="ECO:0000256" key="7">
    <source>
        <dbReference type="RuleBase" id="RU079119"/>
    </source>
</evidence>
<dbReference type="Proteomes" id="UP000749559">
    <property type="component" value="Unassembled WGS sequence"/>
</dbReference>
<keyword evidence="6 7" id="KW-0012">Acyltransferase</keyword>
<dbReference type="Pfam" id="PF01529">
    <property type="entry name" value="DHHC"/>
    <property type="match status" value="1"/>
</dbReference>
<feature type="transmembrane region" description="Helical" evidence="7">
    <location>
        <begin position="281"/>
        <end position="304"/>
    </location>
</feature>
<keyword evidence="4 7" id="KW-1133">Transmembrane helix</keyword>
<comment type="domain">
    <text evidence="7">The DHHC domain is required for palmitoyltransferase activity.</text>
</comment>
<dbReference type="AlphaFoldDB" id="A0A8J1UGS2"/>
<feature type="transmembrane region" description="Helical" evidence="7">
    <location>
        <begin position="32"/>
        <end position="50"/>
    </location>
</feature>
<feature type="transmembrane region" description="Helical" evidence="7">
    <location>
        <begin position="70"/>
        <end position="89"/>
    </location>
</feature>
<keyword evidence="2 7" id="KW-0808">Transferase</keyword>
<gene>
    <name evidence="8" type="ORF">OFUS_LOCUS8234</name>
</gene>
<evidence type="ECO:0000256" key="5">
    <source>
        <dbReference type="ARBA" id="ARBA00023136"/>
    </source>
</evidence>
<evidence type="ECO:0000256" key="4">
    <source>
        <dbReference type="ARBA" id="ARBA00022989"/>
    </source>
</evidence>
<dbReference type="InterPro" id="IPR039859">
    <property type="entry name" value="PFA4/ZDH16/20/ERF2-like"/>
</dbReference>
<keyword evidence="3 7" id="KW-0812">Transmembrane</keyword>
<feature type="transmembrane region" description="Helical" evidence="7">
    <location>
        <begin position="228"/>
        <end position="254"/>
    </location>
</feature>
<dbReference type="OrthoDB" id="302728at2759"/>
<comment type="similarity">
    <text evidence="7">Belongs to the DHHC palmitoyltransferase family.</text>
</comment>
<sequence>MARDVKRTLAEKYKEHFNKEDKFKLTMRDVNNIFPIWFILTMIGACYYGHCYVAPVVHLSFEISYTVEMVMYGVMYDIFGEMIVNWLCVRMVKSIFKVEDEKKLADSMPIPELQEITRDAELQTPDNVENKQENERTIENGETMVWKRFRGNGQIYAVKMKKNDTKGNIDPEKTVMYPYWSWKPCLICQHSRPPRTHHCPLCQACMLKRDHHCFFTGSCIAMNNQRHFIVFSFWSVLATSFSLIYSCIYIYVIVFDLGILELYDIFLPQLFVDWVVGNTEFYQVIIFFLIYSIVFFWVTSFKFLHDQYSQVMAGVTSFEKDNKIKIQNTNSFKEELESIFGPFWYLNFIVPLHLLFPLKDNGKDWPNIKQ</sequence>
<evidence type="ECO:0000256" key="1">
    <source>
        <dbReference type="ARBA" id="ARBA00004141"/>
    </source>
</evidence>
<comment type="catalytic activity">
    <reaction evidence="7">
        <text>L-cysteinyl-[protein] + hexadecanoyl-CoA = S-hexadecanoyl-L-cysteinyl-[protein] + CoA</text>
        <dbReference type="Rhea" id="RHEA:36683"/>
        <dbReference type="Rhea" id="RHEA-COMP:10131"/>
        <dbReference type="Rhea" id="RHEA-COMP:11032"/>
        <dbReference type="ChEBI" id="CHEBI:29950"/>
        <dbReference type="ChEBI" id="CHEBI:57287"/>
        <dbReference type="ChEBI" id="CHEBI:57379"/>
        <dbReference type="ChEBI" id="CHEBI:74151"/>
        <dbReference type="EC" id="2.3.1.225"/>
    </reaction>
</comment>
<reference evidence="8" key="1">
    <citation type="submission" date="2022-03" db="EMBL/GenBank/DDBJ databases">
        <authorList>
            <person name="Martin C."/>
        </authorList>
    </citation>
    <scope>NUCLEOTIDE SEQUENCE</scope>
</reference>
<dbReference type="GO" id="GO:0016020">
    <property type="term" value="C:membrane"/>
    <property type="evidence" value="ECO:0007669"/>
    <property type="project" value="UniProtKB-SubCell"/>
</dbReference>
<comment type="caution">
    <text evidence="8">The sequence shown here is derived from an EMBL/GenBank/DDBJ whole genome shotgun (WGS) entry which is preliminary data.</text>
</comment>
<dbReference type="InterPro" id="IPR001594">
    <property type="entry name" value="Palmitoyltrfase_DHHC"/>
</dbReference>
<proteinExistence type="inferred from homology"/>
<evidence type="ECO:0000256" key="3">
    <source>
        <dbReference type="ARBA" id="ARBA00022692"/>
    </source>
</evidence>
<comment type="subcellular location">
    <subcellularLocation>
        <location evidence="1">Membrane</location>
        <topology evidence="1">Multi-pass membrane protein</topology>
    </subcellularLocation>
</comment>
<dbReference type="EMBL" id="CAIIXF020000004">
    <property type="protein sequence ID" value="CAH1781681.1"/>
    <property type="molecule type" value="Genomic_DNA"/>
</dbReference>
<name>A0A8J1UGS2_OWEFU</name>
<dbReference type="PROSITE" id="PS50216">
    <property type="entry name" value="DHHC"/>
    <property type="match status" value="1"/>
</dbReference>
<evidence type="ECO:0000313" key="9">
    <source>
        <dbReference type="Proteomes" id="UP000749559"/>
    </source>
</evidence>
<dbReference type="EC" id="2.3.1.225" evidence="7"/>
<protein>
    <recommendedName>
        <fullName evidence="7">Palmitoyltransferase</fullName>
        <ecNumber evidence="7">2.3.1.225</ecNumber>
    </recommendedName>
</protein>
<evidence type="ECO:0000313" key="8">
    <source>
        <dbReference type="EMBL" id="CAH1781681.1"/>
    </source>
</evidence>
<dbReference type="GO" id="GO:0019706">
    <property type="term" value="F:protein-cysteine S-palmitoyltransferase activity"/>
    <property type="evidence" value="ECO:0007669"/>
    <property type="project" value="UniProtKB-EC"/>
</dbReference>
<accession>A0A8J1UGS2</accession>
<evidence type="ECO:0000256" key="6">
    <source>
        <dbReference type="ARBA" id="ARBA00023315"/>
    </source>
</evidence>